<keyword evidence="6 11" id="KW-0865">Zymogen</keyword>
<dbReference type="InterPro" id="IPR051792">
    <property type="entry name" value="GGT_bact"/>
</dbReference>
<evidence type="ECO:0000256" key="1">
    <source>
        <dbReference type="ARBA" id="ARBA00001049"/>
    </source>
</evidence>
<dbReference type="InterPro" id="IPR029055">
    <property type="entry name" value="Ntn_hydrolases_N"/>
</dbReference>
<feature type="compositionally biased region" description="Gly residues" evidence="12">
    <location>
        <begin position="42"/>
        <end position="88"/>
    </location>
</feature>
<dbReference type="EC" id="2.3.2.2" evidence="11"/>
<name>A0A660KZS0_9ACTN</name>
<dbReference type="Proteomes" id="UP000278962">
    <property type="component" value="Unassembled WGS sequence"/>
</dbReference>
<comment type="catalytic activity">
    <reaction evidence="1 11">
        <text>an S-substituted glutathione + H2O = an S-substituted L-cysteinylglycine + L-glutamate</text>
        <dbReference type="Rhea" id="RHEA:59468"/>
        <dbReference type="ChEBI" id="CHEBI:15377"/>
        <dbReference type="ChEBI" id="CHEBI:29985"/>
        <dbReference type="ChEBI" id="CHEBI:90779"/>
        <dbReference type="ChEBI" id="CHEBI:143103"/>
        <dbReference type="EC" id="3.4.19.13"/>
    </reaction>
</comment>
<dbReference type="InterPro" id="IPR000101">
    <property type="entry name" value="GGT_peptidase"/>
</dbReference>
<dbReference type="PANTHER" id="PTHR43199">
    <property type="entry name" value="GLUTATHIONE HYDROLASE"/>
    <property type="match status" value="1"/>
</dbReference>
<dbReference type="Gene3D" id="1.10.246.130">
    <property type="match status" value="1"/>
</dbReference>
<feature type="compositionally biased region" description="Basic and acidic residues" evidence="12">
    <location>
        <begin position="27"/>
        <end position="37"/>
    </location>
</feature>
<dbReference type="RefSeq" id="WP_121253666.1">
    <property type="nucleotide sequence ID" value="NZ_RBIL01000002.1"/>
</dbReference>
<dbReference type="GO" id="GO:0006750">
    <property type="term" value="P:glutathione biosynthetic process"/>
    <property type="evidence" value="ECO:0007669"/>
    <property type="project" value="UniProtKB-KW"/>
</dbReference>
<evidence type="ECO:0000256" key="2">
    <source>
        <dbReference type="ARBA" id="ARBA00001089"/>
    </source>
</evidence>
<dbReference type="InterPro" id="IPR043138">
    <property type="entry name" value="GGT_lsub"/>
</dbReference>
<comment type="caution">
    <text evidence="14">The sequence shown here is derived from an EMBL/GenBank/DDBJ whole genome shotgun (WGS) entry which is preliminary data.</text>
</comment>
<feature type="binding site" evidence="10">
    <location>
        <begin position="518"/>
        <end position="519"/>
    </location>
    <ligand>
        <name>L-glutamate</name>
        <dbReference type="ChEBI" id="CHEBI:29985"/>
    </ligand>
</feature>
<organism evidence="14 15">
    <name type="scientific">Solirubrobacter pauli</name>
    <dbReference type="NCBI Taxonomy" id="166793"/>
    <lineage>
        <taxon>Bacteria</taxon>
        <taxon>Bacillati</taxon>
        <taxon>Actinomycetota</taxon>
        <taxon>Thermoleophilia</taxon>
        <taxon>Solirubrobacterales</taxon>
        <taxon>Solirubrobacteraceae</taxon>
        <taxon>Solirubrobacter</taxon>
    </lineage>
</organism>
<dbReference type="GO" id="GO:0036374">
    <property type="term" value="F:glutathione hydrolase activity"/>
    <property type="evidence" value="ECO:0007669"/>
    <property type="project" value="UniProtKB-UniRule"/>
</dbReference>
<comment type="catalytic activity">
    <reaction evidence="2 11">
        <text>glutathione + H2O = L-cysteinylglycine + L-glutamate</text>
        <dbReference type="Rhea" id="RHEA:28807"/>
        <dbReference type="ChEBI" id="CHEBI:15377"/>
        <dbReference type="ChEBI" id="CHEBI:29985"/>
        <dbReference type="ChEBI" id="CHEBI:57925"/>
        <dbReference type="ChEBI" id="CHEBI:61694"/>
        <dbReference type="EC" id="3.4.19.13"/>
    </reaction>
</comment>
<keyword evidence="15" id="KW-1185">Reference proteome</keyword>
<feature type="signal peptide" evidence="13">
    <location>
        <begin position="1"/>
        <end position="20"/>
    </location>
</feature>
<evidence type="ECO:0000256" key="4">
    <source>
        <dbReference type="ARBA" id="ARBA00022679"/>
    </source>
</evidence>
<evidence type="ECO:0000256" key="10">
    <source>
        <dbReference type="PIRSR" id="PIRSR600101-2"/>
    </source>
</evidence>
<feature type="binding site" evidence="10">
    <location>
        <position position="540"/>
    </location>
    <ligand>
        <name>L-glutamate</name>
        <dbReference type="ChEBI" id="CHEBI:29985"/>
    </ligand>
</feature>
<evidence type="ECO:0000256" key="6">
    <source>
        <dbReference type="ARBA" id="ARBA00023145"/>
    </source>
</evidence>
<dbReference type="SUPFAM" id="SSF56235">
    <property type="entry name" value="N-terminal nucleophile aminohydrolases (Ntn hydrolases)"/>
    <property type="match status" value="1"/>
</dbReference>
<comment type="subunit">
    <text evidence="11">This enzyme consists of two polypeptide chains, which are synthesized in precursor form from a single polypeptide.</text>
</comment>
<feature type="binding site" evidence="10">
    <location>
        <position position="498"/>
    </location>
    <ligand>
        <name>L-glutamate</name>
        <dbReference type="ChEBI" id="CHEBI:29985"/>
    </ligand>
</feature>
<dbReference type="EC" id="3.4.19.13" evidence="11"/>
<comment type="pathway">
    <text evidence="11">Sulfur metabolism; glutathione metabolism.</text>
</comment>
<dbReference type="OrthoDB" id="9781342at2"/>
<evidence type="ECO:0000256" key="7">
    <source>
        <dbReference type="ARBA" id="ARBA00023315"/>
    </source>
</evidence>
<proteinExistence type="inferred from homology"/>
<dbReference type="Gene3D" id="3.60.20.40">
    <property type="match status" value="1"/>
</dbReference>
<sequence length="642" mass="65703">MRRTLLPTIAIAIAVSGAGAATATAGDRGHGDRDKPGHKGGGHQGGPGGGHGHPGGPGGGPGGGHGHPGGPGGGPGHPGHPGGPGGGLPQKTATAVGTGGAAATVDLLATDAAIDTLKQGGNAVDAAVAAAGVLGVTEPFSSGIGGGGFMVIRTARGQVTTIDGRETAGAAMKPDSFWENGAALPFNDARYSGLSAGVPGTVAKWELALERYGSKPLRKLLEPGINVARNGFTVDQTFYDQTVPNIDYFDDVPSTAAIYLDPDGTPRDVGSTLKNPDLAKTYEYIGRHGADAFYRGPLAKAIANAAQRPPIAPTANHTWRPGLITEQDIAKYRAIERKPTKVDYKGLEVWGMGPPSSGGSTVGEALNILEGYKPIGADRTQALHRFLEASRYAFADRGKYLGDPAFVKVPLECLLSQQFADARRALITDQAKNAAVEGGDCGPAGVTPALSDGPSTTHLTIADKHGMVVSYTFTVESTGGNGIVVPGTGILLNNELTDFDYTSLTAPNRSEGGKRPRSSMAPTIVTKGGKPFLAVGSPGGSMIITTVLQTLLERLELGKDLPGAIAAPRVSQRNGATSIGEPEFMNTEAPALTARYGHAFGTPQAEIGATTGIEFFDRGKMLAAAEPVRRGGGSALVVKTER</sequence>
<evidence type="ECO:0000256" key="13">
    <source>
        <dbReference type="SAM" id="SignalP"/>
    </source>
</evidence>
<dbReference type="InterPro" id="IPR043137">
    <property type="entry name" value="GGT_ssub_C"/>
</dbReference>
<keyword evidence="7 11" id="KW-0012">Acyltransferase</keyword>
<evidence type="ECO:0000256" key="5">
    <source>
        <dbReference type="ARBA" id="ARBA00022801"/>
    </source>
</evidence>
<keyword evidence="4 11" id="KW-0808">Transferase</keyword>
<dbReference type="PRINTS" id="PR01210">
    <property type="entry name" value="GGTRANSPTASE"/>
</dbReference>
<dbReference type="PANTHER" id="PTHR43199:SF1">
    <property type="entry name" value="GLUTATHIONE HYDROLASE PROENZYME"/>
    <property type="match status" value="1"/>
</dbReference>
<dbReference type="Pfam" id="PF01019">
    <property type="entry name" value="G_glu_transpept"/>
    <property type="match status" value="1"/>
</dbReference>
<gene>
    <name evidence="14" type="ORF">C8N24_4172</name>
</gene>
<dbReference type="UniPathway" id="UPA00204"/>
<comment type="PTM">
    <text evidence="11">Cleaved by autocatalysis into a large and a small subunit.</text>
</comment>
<feature type="binding site" evidence="10">
    <location>
        <position position="165"/>
    </location>
    <ligand>
        <name>L-glutamate</name>
        <dbReference type="ChEBI" id="CHEBI:29985"/>
    </ligand>
</feature>
<keyword evidence="5 11" id="KW-0378">Hydrolase</keyword>
<dbReference type="GO" id="GO:0103068">
    <property type="term" value="F:leukotriene C4 gamma-glutamyl transferase activity"/>
    <property type="evidence" value="ECO:0007669"/>
    <property type="project" value="UniProtKB-EC"/>
</dbReference>
<dbReference type="GO" id="GO:0006751">
    <property type="term" value="P:glutathione catabolic process"/>
    <property type="evidence" value="ECO:0007669"/>
    <property type="project" value="UniProtKB-UniRule"/>
</dbReference>
<feature type="chain" id="PRO_5024848363" description="Glutathione hydrolase proenzyme" evidence="13">
    <location>
        <begin position="21"/>
        <end position="642"/>
    </location>
</feature>
<comment type="similarity">
    <text evidence="3 11">Belongs to the gamma-glutamyltransferase family.</text>
</comment>
<evidence type="ECO:0000256" key="3">
    <source>
        <dbReference type="ARBA" id="ARBA00009381"/>
    </source>
</evidence>
<keyword evidence="13" id="KW-0732">Signal</keyword>
<evidence type="ECO:0000256" key="9">
    <source>
        <dbReference type="PIRSR" id="PIRSR600101-1"/>
    </source>
</evidence>
<dbReference type="AlphaFoldDB" id="A0A660KZS0"/>
<keyword evidence="11" id="KW-0317">Glutathione biosynthesis</keyword>
<feature type="region of interest" description="Disordered" evidence="12">
    <location>
        <begin position="18"/>
        <end position="95"/>
    </location>
</feature>
<evidence type="ECO:0000313" key="14">
    <source>
        <dbReference type="EMBL" id="RKQ86162.1"/>
    </source>
</evidence>
<comment type="catalytic activity">
    <reaction evidence="8 11">
        <text>an N-terminal (5-L-glutamyl)-[peptide] + an alpha-amino acid = 5-L-glutamyl amino acid + an N-terminal L-alpha-aminoacyl-[peptide]</text>
        <dbReference type="Rhea" id="RHEA:23904"/>
        <dbReference type="Rhea" id="RHEA-COMP:9780"/>
        <dbReference type="Rhea" id="RHEA-COMP:9795"/>
        <dbReference type="ChEBI" id="CHEBI:77644"/>
        <dbReference type="ChEBI" id="CHEBI:78597"/>
        <dbReference type="ChEBI" id="CHEBI:78599"/>
        <dbReference type="ChEBI" id="CHEBI:78608"/>
        <dbReference type="EC" id="2.3.2.2"/>
    </reaction>
</comment>
<protein>
    <recommendedName>
        <fullName evidence="11">Glutathione hydrolase proenzyme</fullName>
        <ecNumber evidence="11">2.3.2.2</ecNumber>
        <ecNumber evidence="11">3.4.19.13</ecNumber>
    </recommendedName>
    <component>
        <recommendedName>
            <fullName evidence="11">Glutathione hydrolase large chain</fullName>
        </recommendedName>
    </component>
    <component>
        <recommendedName>
            <fullName evidence="11">Glutathione hydrolase small chain</fullName>
        </recommendedName>
    </component>
</protein>
<reference evidence="14 15" key="1">
    <citation type="submission" date="2018-10" db="EMBL/GenBank/DDBJ databases">
        <title>Genomic Encyclopedia of Archaeal and Bacterial Type Strains, Phase II (KMG-II): from individual species to whole genera.</title>
        <authorList>
            <person name="Goeker M."/>
        </authorList>
    </citation>
    <scope>NUCLEOTIDE SEQUENCE [LARGE SCALE GENOMIC DNA]</scope>
    <source>
        <strain evidence="14 15">DSM 14954</strain>
    </source>
</reference>
<evidence type="ECO:0000313" key="15">
    <source>
        <dbReference type="Proteomes" id="UP000278962"/>
    </source>
</evidence>
<evidence type="ECO:0000256" key="11">
    <source>
        <dbReference type="RuleBase" id="RU368036"/>
    </source>
</evidence>
<feature type="active site" description="Nucleophile" evidence="9">
    <location>
        <position position="456"/>
    </location>
</feature>
<evidence type="ECO:0000256" key="8">
    <source>
        <dbReference type="ARBA" id="ARBA00047417"/>
    </source>
</evidence>
<evidence type="ECO:0000256" key="12">
    <source>
        <dbReference type="SAM" id="MobiDB-lite"/>
    </source>
</evidence>
<dbReference type="EMBL" id="RBIL01000002">
    <property type="protein sequence ID" value="RKQ86162.1"/>
    <property type="molecule type" value="Genomic_DNA"/>
</dbReference>
<dbReference type="NCBIfam" id="TIGR00066">
    <property type="entry name" value="g_glut_trans"/>
    <property type="match status" value="1"/>
</dbReference>
<accession>A0A660KZS0</accession>